<proteinExistence type="predicted"/>
<accession>A0AAD1U5N9</accession>
<dbReference type="EMBL" id="CAMPGE010001825">
    <property type="protein sequence ID" value="CAI2360626.1"/>
    <property type="molecule type" value="Genomic_DNA"/>
</dbReference>
<gene>
    <name evidence="1" type="ORF">ECRASSUSDP1_LOCUS1930</name>
</gene>
<sequence length="52" mass="6130">MICFTILKSSSRLPYRLAAHKNQMKSIKKKCDLRWCKENEAFRVLKESKLTG</sequence>
<protein>
    <submittedName>
        <fullName evidence="1">Uncharacterized protein</fullName>
    </submittedName>
</protein>
<reference evidence="1" key="1">
    <citation type="submission" date="2023-07" db="EMBL/GenBank/DDBJ databases">
        <authorList>
            <consortium name="AG Swart"/>
            <person name="Singh M."/>
            <person name="Singh A."/>
            <person name="Seah K."/>
            <person name="Emmerich C."/>
        </authorList>
    </citation>
    <scope>NUCLEOTIDE SEQUENCE</scope>
    <source>
        <strain evidence="1">DP1</strain>
    </source>
</reference>
<dbReference type="Proteomes" id="UP001295684">
    <property type="component" value="Unassembled WGS sequence"/>
</dbReference>
<evidence type="ECO:0000313" key="2">
    <source>
        <dbReference type="Proteomes" id="UP001295684"/>
    </source>
</evidence>
<comment type="caution">
    <text evidence="1">The sequence shown here is derived from an EMBL/GenBank/DDBJ whole genome shotgun (WGS) entry which is preliminary data.</text>
</comment>
<dbReference type="AlphaFoldDB" id="A0AAD1U5N9"/>
<organism evidence="1 2">
    <name type="scientific">Euplotes crassus</name>
    <dbReference type="NCBI Taxonomy" id="5936"/>
    <lineage>
        <taxon>Eukaryota</taxon>
        <taxon>Sar</taxon>
        <taxon>Alveolata</taxon>
        <taxon>Ciliophora</taxon>
        <taxon>Intramacronucleata</taxon>
        <taxon>Spirotrichea</taxon>
        <taxon>Hypotrichia</taxon>
        <taxon>Euplotida</taxon>
        <taxon>Euplotidae</taxon>
        <taxon>Moneuplotes</taxon>
    </lineage>
</organism>
<name>A0AAD1U5N9_EUPCR</name>
<keyword evidence="2" id="KW-1185">Reference proteome</keyword>
<evidence type="ECO:0000313" key="1">
    <source>
        <dbReference type="EMBL" id="CAI2360626.1"/>
    </source>
</evidence>